<evidence type="ECO:0000256" key="1">
    <source>
        <dbReference type="ARBA" id="ARBA00022737"/>
    </source>
</evidence>
<dbReference type="InterPro" id="IPR000857">
    <property type="entry name" value="MyTH4_dom"/>
</dbReference>
<gene>
    <name evidence="5" type="primary">PLEKHH2</name>
    <name evidence="5" type="ORF">P7K49_028940</name>
</gene>
<dbReference type="SUPFAM" id="SSF50729">
    <property type="entry name" value="PH domain-like"/>
    <property type="match status" value="1"/>
</dbReference>
<dbReference type="PANTHER" id="PTHR22903:SF3">
    <property type="entry name" value="PLECKSTRIN HOMOLOGY DOMAIN-CONTAINING FAMILY H MEMBER 2"/>
    <property type="match status" value="1"/>
</dbReference>
<feature type="compositionally biased region" description="Polar residues" evidence="2">
    <location>
        <begin position="1"/>
        <end position="12"/>
    </location>
</feature>
<sequence>MKRGVSLSSVASESDYAIPPDAYSTDTEYSQPEQKLPKTCSSSSDNGKNEPLEKSGYLLKMSGKVKSWKRRWFVLKGGELLYYKSPSDVIRKPQGHIELSASCSILRGDNKQTVQLTTEKHKYYLTADSPNILEEWIKVLQNVLRVQASNPLSLQPEGKPTVKGLLTKTSGAPEDILVEVQQTEHQNIRGEGRRAKLERSLLEIISIHIVKSARLAAGFVVENTTGIRLWGRREYREGLAPRQKLAGLDGQGLCQRSGLKSKCGASFDLESQIKLWEAKVEEVDRSCDSDEDYEASGRSLLSTHYTIVIHPKDQGPTYLLIGSKHEKKHLKKIRKIKEGIISPLTTLPSEALQTEAIKLFKMVYLYTQNTQKNKLKNCYKQKENLTCQLFINAAVDSPAIDYHISLAQSALQICLTHPELQNEICCQLIKQTRRRQPQNQPGPLQYTCALHEWDIPGRLPDENMLSQHAYVQPLL</sequence>
<feature type="domain" description="PH" evidence="3">
    <location>
        <begin position="51"/>
        <end position="145"/>
    </location>
</feature>
<dbReference type="Pfam" id="PF00784">
    <property type="entry name" value="MyTH4"/>
    <property type="match status" value="1"/>
</dbReference>
<keyword evidence="1" id="KW-0677">Repeat</keyword>
<evidence type="ECO:0000259" key="4">
    <source>
        <dbReference type="PROSITE" id="PS51016"/>
    </source>
</evidence>
<dbReference type="InterPro" id="IPR011993">
    <property type="entry name" value="PH-like_dom_sf"/>
</dbReference>
<dbReference type="SMART" id="SM00139">
    <property type="entry name" value="MyTH4"/>
    <property type="match status" value="1"/>
</dbReference>
<evidence type="ECO:0000313" key="6">
    <source>
        <dbReference type="Proteomes" id="UP001266305"/>
    </source>
</evidence>
<dbReference type="PROSITE" id="PS50003">
    <property type="entry name" value="PH_DOMAIN"/>
    <property type="match status" value="1"/>
</dbReference>
<evidence type="ECO:0000259" key="3">
    <source>
        <dbReference type="PROSITE" id="PS50003"/>
    </source>
</evidence>
<feature type="region of interest" description="Disordered" evidence="2">
    <location>
        <begin position="1"/>
        <end position="53"/>
    </location>
</feature>
<dbReference type="Gene3D" id="1.25.40.530">
    <property type="entry name" value="MyTH4 domain"/>
    <property type="match status" value="1"/>
</dbReference>
<organism evidence="5 6">
    <name type="scientific">Saguinus oedipus</name>
    <name type="common">Cotton-top tamarin</name>
    <name type="synonym">Oedipomidas oedipus</name>
    <dbReference type="NCBI Taxonomy" id="9490"/>
    <lineage>
        <taxon>Eukaryota</taxon>
        <taxon>Metazoa</taxon>
        <taxon>Chordata</taxon>
        <taxon>Craniata</taxon>
        <taxon>Vertebrata</taxon>
        <taxon>Euteleostomi</taxon>
        <taxon>Mammalia</taxon>
        <taxon>Eutheria</taxon>
        <taxon>Euarchontoglires</taxon>
        <taxon>Primates</taxon>
        <taxon>Haplorrhini</taxon>
        <taxon>Platyrrhini</taxon>
        <taxon>Cebidae</taxon>
        <taxon>Callitrichinae</taxon>
        <taxon>Saguinus</taxon>
    </lineage>
</organism>
<feature type="compositionally biased region" description="Polar residues" evidence="2">
    <location>
        <begin position="24"/>
        <end position="46"/>
    </location>
</feature>
<keyword evidence="6" id="KW-1185">Reference proteome</keyword>
<evidence type="ECO:0000256" key="2">
    <source>
        <dbReference type="SAM" id="MobiDB-lite"/>
    </source>
</evidence>
<dbReference type="PANTHER" id="PTHR22903">
    <property type="entry name" value="PLEKHH PROTEIN"/>
    <property type="match status" value="1"/>
</dbReference>
<dbReference type="InterPro" id="IPR038185">
    <property type="entry name" value="MyTH4_dom_sf"/>
</dbReference>
<dbReference type="EMBL" id="JASSZA010000015">
    <property type="protein sequence ID" value="KAK2092412.1"/>
    <property type="molecule type" value="Genomic_DNA"/>
</dbReference>
<dbReference type="Proteomes" id="UP001266305">
    <property type="component" value="Unassembled WGS sequence"/>
</dbReference>
<accession>A0ABQ9U5S8</accession>
<dbReference type="Pfam" id="PF00169">
    <property type="entry name" value="PH"/>
    <property type="match status" value="1"/>
</dbReference>
<dbReference type="PROSITE" id="PS51016">
    <property type="entry name" value="MYTH4"/>
    <property type="match status" value="1"/>
</dbReference>
<name>A0ABQ9U5S8_SAGOE</name>
<evidence type="ECO:0000313" key="5">
    <source>
        <dbReference type="EMBL" id="KAK2092412.1"/>
    </source>
</evidence>
<proteinExistence type="predicted"/>
<dbReference type="SMART" id="SM00233">
    <property type="entry name" value="PH"/>
    <property type="match status" value="1"/>
</dbReference>
<dbReference type="Gene3D" id="2.30.29.30">
    <property type="entry name" value="Pleckstrin-homology domain (PH domain)/Phosphotyrosine-binding domain (PTB)"/>
    <property type="match status" value="1"/>
</dbReference>
<reference evidence="5 6" key="1">
    <citation type="submission" date="2023-05" db="EMBL/GenBank/DDBJ databases">
        <title>B98-5 Cell Line De Novo Hybrid Assembly: An Optical Mapping Approach.</title>
        <authorList>
            <person name="Kananen K."/>
            <person name="Auerbach J.A."/>
            <person name="Kautto E."/>
            <person name="Blachly J.S."/>
        </authorList>
    </citation>
    <scope>NUCLEOTIDE SEQUENCE [LARGE SCALE GENOMIC DNA]</scope>
    <source>
        <strain evidence="5">B95-8</strain>
        <tissue evidence="5">Cell line</tissue>
    </source>
</reference>
<dbReference type="InterPro" id="IPR001849">
    <property type="entry name" value="PH_domain"/>
</dbReference>
<feature type="domain" description="MyTH4" evidence="4">
    <location>
        <begin position="335"/>
        <end position="475"/>
    </location>
</feature>
<comment type="caution">
    <text evidence="5">The sequence shown here is derived from an EMBL/GenBank/DDBJ whole genome shotgun (WGS) entry which is preliminary data.</text>
</comment>
<protein>
    <submittedName>
        <fullName evidence="5">Pleckstrin y domain-containing H member 2</fullName>
    </submittedName>
</protein>
<dbReference type="CDD" id="cd13282">
    <property type="entry name" value="PH1_PLEKHH1_PLEKHH2"/>
    <property type="match status" value="1"/>
</dbReference>